<proteinExistence type="predicted"/>
<dbReference type="PROSITE" id="PS50903">
    <property type="entry name" value="RUBREDOXIN_LIKE"/>
    <property type="match status" value="1"/>
</dbReference>
<dbReference type="Proteomes" id="UP000707138">
    <property type="component" value="Unassembled WGS sequence"/>
</dbReference>
<evidence type="ECO:0000313" key="5">
    <source>
        <dbReference type="Proteomes" id="UP000707138"/>
    </source>
</evidence>
<feature type="transmembrane region" description="Helical" evidence="2">
    <location>
        <begin position="99"/>
        <end position="120"/>
    </location>
</feature>
<dbReference type="EMBL" id="JACJLA010000002">
    <property type="protein sequence ID" value="MBM6912034.1"/>
    <property type="molecule type" value="Genomic_DNA"/>
</dbReference>
<dbReference type="RefSeq" id="WP_205087329.1">
    <property type="nucleotide sequence ID" value="NZ_JACJLA010000002.1"/>
</dbReference>
<name>A0ABS2GFX2_9FIRM</name>
<evidence type="ECO:0000256" key="2">
    <source>
        <dbReference type="SAM" id="Phobius"/>
    </source>
</evidence>
<evidence type="ECO:0000256" key="1">
    <source>
        <dbReference type="ARBA" id="ARBA00001965"/>
    </source>
</evidence>
<dbReference type="Pfam" id="PF21349">
    <property type="entry name" value="RUBY_RBDX"/>
    <property type="match status" value="1"/>
</dbReference>
<keyword evidence="2" id="KW-1133">Transmembrane helix</keyword>
<comment type="cofactor">
    <cofactor evidence="1">
        <name>Fe(3+)</name>
        <dbReference type="ChEBI" id="CHEBI:29034"/>
    </cofactor>
</comment>
<gene>
    <name evidence="4" type="ORF">H6A01_01650</name>
</gene>
<comment type="caution">
    <text evidence="4">The sequence shown here is derived from an EMBL/GenBank/DDBJ whole genome shotgun (WGS) entry which is preliminary data.</text>
</comment>
<protein>
    <recommendedName>
        <fullName evidence="3">Rubredoxin-like domain-containing protein</fullName>
    </recommendedName>
</protein>
<dbReference type="Gene3D" id="2.20.28.10">
    <property type="match status" value="1"/>
</dbReference>
<keyword evidence="2" id="KW-0812">Transmembrane</keyword>
<evidence type="ECO:0000259" key="3">
    <source>
        <dbReference type="PROSITE" id="PS50903"/>
    </source>
</evidence>
<reference evidence="4 5" key="1">
    <citation type="journal article" date="2021" name="Sci. Rep.">
        <title>The distribution of antibiotic resistance genes in chicken gut microbiota commensals.</title>
        <authorList>
            <person name="Juricova H."/>
            <person name="Matiasovicova J."/>
            <person name="Kubasova T."/>
            <person name="Cejkova D."/>
            <person name="Rychlik I."/>
        </authorList>
    </citation>
    <scope>NUCLEOTIDE SEQUENCE [LARGE SCALE GENOMIC DNA]</scope>
    <source>
        <strain evidence="4 5">An537</strain>
    </source>
</reference>
<accession>A0ABS2GFX2</accession>
<dbReference type="SUPFAM" id="SSF57802">
    <property type="entry name" value="Rubredoxin-like"/>
    <property type="match status" value="1"/>
</dbReference>
<feature type="transmembrane region" description="Helical" evidence="2">
    <location>
        <begin position="164"/>
        <end position="182"/>
    </location>
</feature>
<evidence type="ECO:0000313" key="4">
    <source>
        <dbReference type="EMBL" id="MBM6912034.1"/>
    </source>
</evidence>
<dbReference type="InterPro" id="IPR024934">
    <property type="entry name" value="Rubredoxin-like_dom"/>
</dbReference>
<sequence length="199" mass="21725">METKKQQEKKIQYIICRVCGYIETADKADQPCPACGFPKTVWMEYNPRRLNPTRKKLLDLHLHPIAVHFPITGSAGTLLLPLIALVVPYGLSYRLFDMVTLIAMIMPLLTLIGAVSGYIGGKLRYKTTTAPLLKRKMYLSIVYFLITLGQSYIAFSTGVGPENALIMAGLGLVSSVVAAILGKQGSHLFAGLHGPYVAG</sequence>
<feature type="domain" description="Rubredoxin-like" evidence="3">
    <location>
        <begin position="11"/>
        <end position="45"/>
    </location>
</feature>
<feature type="transmembrane region" description="Helical" evidence="2">
    <location>
        <begin position="65"/>
        <end position="87"/>
    </location>
</feature>
<keyword evidence="5" id="KW-1185">Reference proteome</keyword>
<feature type="transmembrane region" description="Helical" evidence="2">
    <location>
        <begin position="141"/>
        <end position="158"/>
    </location>
</feature>
<organism evidence="4 5">
    <name type="scientific">Veillonella magna</name>
    <dbReference type="NCBI Taxonomy" id="464322"/>
    <lineage>
        <taxon>Bacteria</taxon>
        <taxon>Bacillati</taxon>
        <taxon>Bacillota</taxon>
        <taxon>Negativicutes</taxon>
        <taxon>Veillonellales</taxon>
        <taxon>Veillonellaceae</taxon>
        <taxon>Veillonella</taxon>
    </lineage>
</organism>
<dbReference type="InterPro" id="IPR048574">
    <property type="entry name" value="RUBY_RBDX"/>
</dbReference>
<keyword evidence="2" id="KW-0472">Membrane</keyword>